<dbReference type="PANTHER" id="PTHR42912">
    <property type="entry name" value="METHYLTRANSFERASE"/>
    <property type="match status" value="1"/>
</dbReference>
<keyword evidence="2" id="KW-0808">Transferase</keyword>
<dbReference type="InterPro" id="IPR050508">
    <property type="entry name" value="Methyltransf_Superfamily"/>
</dbReference>
<dbReference type="GO" id="GO:0008168">
    <property type="term" value="F:methyltransferase activity"/>
    <property type="evidence" value="ECO:0007669"/>
    <property type="project" value="UniProtKB-KW"/>
</dbReference>
<dbReference type="CDD" id="cd02440">
    <property type="entry name" value="AdoMet_MTases"/>
    <property type="match status" value="1"/>
</dbReference>
<proteinExistence type="predicted"/>
<dbReference type="RefSeq" id="WP_263723476.1">
    <property type="nucleotide sequence ID" value="NZ_JAOWLA010000036.1"/>
</dbReference>
<feature type="domain" description="Methyltransferase type 11" evidence="1">
    <location>
        <begin position="54"/>
        <end position="147"/>
    </location>
</feature>
<keyword evidence="3" id="KW-1185">Reference proteome</keyword>
<dbReference type="PANTHER" id="PTHR42912:SF93">
    <property type="entry name" value="N6-ADENOSINE-METHYLTRANSFERASE TMT1A"/>
    <property type="match status" value="1"/>
</dbReference>
<gene>
    <name evidence="2" type="ORF">OE647_19680</name>
</gene>
<name>A0ABT2Z754_9RHOB</name>
<protein>
    <submittedName>
        <fullName evidence="2">Methyltransferase domain-containing protein</fullName>
    </submittedName>
</protein>
<dbReference type="InterPro" id="IPR029063">
    <property type="entry name" value="SAM-dependent_MTases_sf"/>
</dbReference>
<accession>A0ABT2Z754</accession>
<comment type="caution">
    <text evidence="2">The sequence shown here is derived from an EMBL/GenBank/DDBJ whole genome shotgun (WGS) entry which is preliminary data.</text>
</comment>
<dbReference type="GO" id="GO:0032259">
    <property type="term" value="P:methylation"/>
    <property type="evidence" value="ECO:0007669"/>
    <property type="project" value="UniProtKB-KW"/>
</dbReference>
<keyword evidence="2" id="KW-0489">Methyltransferase</keyword>
<evidence type="ECO:0000313" key="3">
    <source>
        <dbReference type="Proteomes" id="UP001652503"/>
    </source>
</evidence>
<dbReference type="Proteomes" id="UP001652503">
    <property type="component" value="Unassembled WGS sequence"/>
</dbReference>
<organism evidence="2 3">
    <name type="scientific">Albidovulum sediminicola</name>
    <dbReference type="NCBI Taxonomy" id="2984331"/>
    <lineage>
        <taxon>Bacteria</taxon>
        <taxon>Pseudomonadati</taxon>
        <taxon>Pseudomonadota</taxon>
        <taxon>Alphaproteobacteria</taxon>
        <taxon>Rhodobacterales</taxon>
        <taxon>Paracoccaceae</taxon>
        <taxon>Albidovulum</taxon>
    </lineage>
</organism>
<dbReference type="Gene3D" id="3.40.50.150">
    <property type="entry name" value="Vaccinia Virus protein VP39"/>
    <property type="match status" value="1"/>
</dbReference>
<evidence type="ECO:0000313" key="2">
    <source>
        <dbReference type="EMBL" id="MCV2866928.1"/>
    </source>
</evidence>
<sequence length="297" mass="32443">MTEGGRRTAEPLPTEMELLADLSRLYKIQPATALWRAVEIREVLKAGLPTGRGLDLGCGDGALTGMILRYAGERPELDGLDYDHGEVRVAERRGVYRRTFCSGSEDMPLEDSSVDFVFSNSVLEHLTHLDATIAECARIIRPGGNLIATVPAPAFQTLLKAQGRTGAAREAYVTTMNARLAHKNYLDAAGWAALLSKHGFAGCSATPYFNRAQVERWEKLSAMTAGVLQKLGATNALLYRMQRLTRSDDRSAGGLLETNRGIARWSRHWARIVAGGVLDNPGTDDRYGCLLVSARKP</sequence>
<evidence type="ECO:0000259" key="1">
    <source>
        <dbReference type="Pfam" id="PF08241"/>
    </source>
</evidence>
<dbReference type="Pfam" id="PF08241">
    <property type="entry name" value="Methyltransf_11"/>
    <property type="match status" value="1"/>
</dbReference>
<dbReference type="SUPFAM" id="SSF53335">
    <property type="entry name" value="S-adenosyl-L-methionine-dependent methyltransferases"/>
    <property type="match status" value="1"/>
</dbReference>
<dbReference type="EMBL" id="JAOWLA010000036">
    <property type="protein sequence ID" value="MCV2866928.1"/>
    <property type="molecule type" value="Genomic_DNA"/>
</dbReference>
<dbReference type="InterPro" id="IPR013216">
    <property type="entry name" value="Methyltransf_11"/>
</dbReference>
<reference evidence="2 3" key="1">
    <citation type="submission" date="2022-10" db="EMBL/GenBank/DDBJ databases">
        <title>Defluviimonas sp. nov., isolated from ocean surface water.</title>
        <authorList>
            <person name="He W."/>
            <person name="Wang L."/>
            <person name="Zhang D.-F."/>
        </authorList>
    </citation>
    <scope>NUCLEOTIDE SEQUENCE [LARGE SCALE GENOMIC DNA]</scope>
    <source>
        <strain evidence="2 3">WL0075</strain>
    </source>
</reference>